<dbReference type="GO" id="GO:0016559">
    <property type="term" value="P:peroxisome fission"/>
    <property type="evidence" value="ECO:0007669"/>
    <property type="project" value="InterPro"/>
</dbReference>
<sequence>MTVTCTQLIHTATTVEVWGKQRVAVLQNRSPDVKTSPNQIGKRLALTSSTKQKQDVGKHANQEKEDAKTQVMVKESPSTKEPSLDRFLQGYNGFMWSGANQEKMLKCLQYCLWMISFFLLRERERQEDCDRLVKELESARYILRFLGLPPALEAARSVSWSFSSAEYPKLQQFLGKLLAWTMVGYYPLEHAAYLLWYSPKLIFPTSEVPFRLAEALSMWSCRCWLAYVFVEILQNGLQYYEETQKARKYAEQKKNDSQELLSAKPPRPATMKYLRLQLVRASLHLLPAIHWSLRNSDIEPWLSLPFVNTLMWLESVVCMIQGIASFQS</sequence>
<gene>
    <name evidence="6" type="ORF">SEMRO_4_G003270.1</name>
</gene>
<dbReference type="PANTHER" id="PTHR12652">
    <property type="entry name" value="PEROXISOMAL BIOGENESIS FACTOR 11"/>
    <property type="match status" value="1"/>
</dbReference>
<evidence type="ECO:0000313" key="7">
    <source>
        <dbReference type="Proteomes" id="UP001153069"/>
    </source>
</evidence>
<dbReference type="AlphaFoldDB" id="A0A9N8D4L8"/>
<feature type="region of interest" description="Disordered" evidence="5">
    <location>
        <begin position="48"/>
        <end position="81"/>
    </location>
</feature>
<evidence type="ECO:0000256" key="5">
    <source>
        <dbReference type="SAM" id="MobiDB-lite"/>
    </source>
</evidence>
<dbReference type="Pfam" id="PF05648">
    <property type="entry name" value="PEX11"/>
    <property type="match status" value="1"/>
</dbReference>
<comment type="subcellular location">
    <subcellularLocation>
        <location evidence="4">Peroxisome membrane</location>
    </subcellularLocation>
</comment>
<dbReference type="EMBL" id="CAICTM010000004">
    <property type="protein sequence ID" value="CAB9496352.1"/>
    <property type="molecule type" value="Genomic_DNA"/>
</dbReference>
<evidence type="ECO:0000256" key="4">
    <source>
        <dbReference type="ARBA" id="ARBA00046271"/>
    </source>
</evidence>
<feature type="compositionally biased region" description="Basic and acidic residues" evidence="5">
    <location>
        <begin position="52"/>
        <end position="68"/>
    </location>
</feature>
<keyword evidence="1" id="KW-0962">Peroxisome biogenesis</keyword>
<evidence type="ECO:0000256" key="1">
    <source>
        <dbReference type="ARBA" id="ARBA00022593"/>
    </source>
</evidence>
<protein>
    <submittedName>
        <fullName evidence="6">Peroxisomal biogenesis factor 11 (PEX11)</fullName>
    </submittedName>
</protein>
<accession>A0A9N8D4L8</accession>
<dbReference type="Proteomes" id="UP001153069">
    <property type="component" value="Unassembled WGS sequence"/>
</dbReference>
<dbReference type="OrthoDB" id="10005898at2759"/>
<organism evidence="6 7">
    <name type="scientific">Seminavis robusta</name>
    <dbReference type="NCBI Taxonomy" id="568900"/>
    <lineage>
        <taxon>Eukaryota</taxon>
        <taxon>Sar</taxon>
        <taxon>Stramenopiles</taxon>
        <taxon>Ochrophyta</taxon>
        <taxon>Bacillariophyta</taxon>
        <taxon>Bacillariophyceae</taxon>
        <taxon>Bacillariophycidae</taxon>
        <taxon>Naviculales</taxon>
        <taxon>Naviculaceae</taxon>
        <taxon>Seminavis</taxon>
    </lineage>
</organism>
<keyword evidence="3" id="KW-0576">Peroxisome</keyword>
<name>A0A9N8D4L8_9STRA</name>
<reference evidence="6" key="1">
    <citation type="submission" date="2020-06" db="EMBL/GenBank/DDBJ databases">
        <authorList>
            <consortium name="Plant Systems Biology data submission"/>
        </authorList>
    </citation>
    <scope>NUCLEOTIDE SEQUENCE</scope>
    <source>
        <strain evidence="6">D6</strain>
    </source>
</reference>
<keyword evidence="7" id="KW-1185">Reference proteome</keyword>
<evidence type="ECO:0000256" key="2">
    <source>
        <dbReference type="ARBA" id="ARBA00023136"/>
    </source>
</evidence>
<keyword evidence="2" id="KW-0472">Membrane</keyword>
<dbReference type="GO" id="GO:0005778">
    <property type="term" value="C:peroxisomal membrane"/>
    <property type="evidence" value="ECO:0007669"/>
    <property type="project" value="UniProtKB-SubCell"/>
</dbReference>
<comment type="caution">
    <text evidence="6">The sequence shown here is derived from an EMBL/GenBank/DDBJ whole genome shotgun (WGS) entry which is preliminary data.</text>
</comment>
<dbReference type="InterPro" id="IPR008733">
    <property type="entry name" value="PEX11"/>
</dbReference>
<evidence type="ECO:0000313" key="6">
    <source>
        <dbReference type="EMBL" id="CAB9496352.1"/>
    </source>
</evidence>
<evidence type="ECO:0000256" key="3">
    <source>
        <dbReference type="ARBA" id="ARBA00023140"/>
    </source>
</evidence>
<dbReference type="PANTHER" id="PTHR12652:SF25">
    <property type="entry name" value="MICROBODY (PEROXISOME) PROLIFERATION PROTEIN PEROXIN 11C (EUROFUNG)"/>
    <property type="match status" value="1"/>
</dbReference>
<proteinExistence type="predicted"/>